<dbReference type="KEGG" id="fcy:FRACYDRAFT_234394"/>
<dbReference type="Pfam" id="PF02204">
    <property type="entry name" value="VPS9"/>
    <property type="match status" value="1"/>
</dbReference>
<dbReference type="PROSITE" id="PS50081">
    <property type="entry name" value="ZF_DAG_PE_2"/>
    <property type="match status" value="1"/>
</dbReference>
<feature type="compositionally biased region" description="Basic and acidic residues" evidence="1">
    <location>
        <begin position="105"/>
        <end position="115"/>
    </location>
</feature>
<dbReference type="GO" id="GO:0005829">
    <property type="term" value="C:cytosol"/>
    <property type="evidence" value="ECO:0007669"/>
    <property type="project" value="TreeGrafter"/>
</dbReference>
<dbReference type="GO" id="GO:0016192">
    <property type="term" value="P:vesicle-mediated transport"/>
    <property type="evidence" value="ECO:0007669"/>
    <property type="project" value="InterPro"/>
</dbReference>
<evidence type="ECO:0000256" key="1">
    <source>
        <dbReference type="SAM" id="MobiDB-lite"/>
    </source>
</evidence>
<dbReference type="InterPro" id="IPR037191">
    <property type="entry name" value="VPS9_dom_sf"/>
</dbReference>
<gene>
    <name evidence="4" type="ORF">FRACYDRAFT_234394</name>
</gene>
<dbReference type="InterPro" id="IPR003123">
    <property type="entry name" value="VPS9"/>
</dbReference>
<dbReference type="OrthoDB" id="48314at2759"/>
<evidence type="ECO:0000313" key="5">
    <source>
        <dbReference type="Proteomes" id="UP000095751"/>
    </source>
</evidence>
<dbReference type="AlphaFoldDB" id="A0A1E7FRG4"/>
<dbReference type="GO" id="GO:0030139">
    <property type="term" value="C:endocytic vesicle"/>
    <property type="evidence" value="ECO:0007669"/>
    <property type="project" value="TreeGrafter"/>
</dbReference>
<dbReference type="SUPFAM" id="SSF109993">
    <property type="entry name" value="VPS9 domain"/>
    <property type="match status" value="1"/>
</dbReference>
<dbReference type="EMBL" id="KV784354">
    <property type="protein sequence ID" value="OEU20762.1"/>
    <property type="molecule type" value="Genomic_DNA"/>
</dbReference>
<accession>A0A1E7FRG4</accession>
<dbReference type="InterPro" id="IPR045046">
    <property type="entry name" value="Vps9-like"/>
</dbReference>
<feature type="region of interest" description="Disordered" evidence="1">
    <location>
        <begin position="105"/>
        <end position="132"/>
    </location>
</feature>
<evidence type="ECO:0008006" key="6">
    <source>
        <dbReference type="Google" id="ProtNLM"/>
    </source>
</evidence>
<dbReference type="InterPro" id="IPR002219">
    <property type="entry name" value="PKC_DAG/PE"/>
</dbReference>
<dbReference type="PANTHER" id="PTHR23101">
    <property type="entry name" value="RAB GDP/GTP EXCHANGE FACTOR"/>
    <property type="match status" value="1"/>
</dbReference>
<name>A0A1E7FRG4_9STRA</name>
<feature type="compositionally biased region" description="Polar residues" evidence="1">
    <location>
        <begin position="224"/>
        <end position="239"/>
    </location>
</feature>
<dbReference type="GO" id="GO:0005085">
    <property type="term" value="F:guanyl-nucleotide exchange factor activity"/>
    <property type="evidence" value="ECO:0007669"/>
    <property type="project" value="InterPro"/>
</dbReference>
<dbReference type="Proteomes" id="UP000095751">
    <property type="component" value="Unassembled WGS sequence"/>
</dbReference>
<organism evidence="4 5">
    <name type="scientific">Fragilariopsis cylindrus CCMP1102</name>
    <dbReference type="NCBI Taxonomy" id="635003"/>
    <lineage>
        <taxon>Eukaryota</taxon>
        <taxon>Sar</taxon>
        <taxon>Stramenopiles</taxon>
        <taxon>Ochrophyta</taxon>
        <taxon>Bacillariophyta</taxon>
        <taxon>Bacillariophyceae</taxon>
        <taxon>Bacillariophycidae</taxon>
        <taxon>Bacillariales</taxon>
        <taxon>Bacillariaceae</taxon>
        <taxon>Fragilariopsis</taxon>
    </lineage>
</organism>
<evidence type="ECO:0000313" key="4">
    <source>
        <dbReference type="EMBL" id="OEU20762.1"/>
    </source>
</evidence>
<reference evidence="4 5" key="1">
    <citation type="submission" date="2016-09" db="EMBL/GenBank/DDBJ databases">
        <title>Extensive genetic diversity and differential bi-allelic expression allows diatom success in the polar Southern Ocean.</title>
        <authorList>
            <consortium name="DOE Joint Genome Institute"/>
            <person name="Mock T."/>
            <person name="Otillar R.P."/>
            <person name="Strauss J."/>
            <person name="Dupont C."/>
            <person name="Frickenhaus S."/>
            <person name="Maumus F."/>
            <person name="Mcmullan M."/>
            <person name="Sanges R."/>
            <person name="Schmutz J."/>
            <person name="Toseland A."/>
            <person name="Valas R."/>
            <person name="Veluchamy A."/>
            <person name="Ward B.J."/>
            <person name="Allen A."/>
            <person name="Barry K."/>
            <person name="Falciatore A."/>
            <person name="Ferrante M."/>
            <person name="Fortunato A.E."/>
            <person name="Gloeckner G."/>
            <person name="Gruber A."/>
            <person name="Hipkin R."/>
            <person name="Janech M."/>
            <person name="Kroth P."/>
            <person name="Leese F."/>
            <person name="Lindquist E."/>
            <person name="Lyon B.R."/>
            <person name="Martin J."/>
            <person name="Mayer C."/>
            <person name="Parker M."/>
            <person name="Quesneville H."/>
            <person name="Raymond J."/>
            <person name="Uhlig C."/>
            <person name="Valentin K.U."/>
            <person name="Worden A.Z."/>
            <person name="Armbrust E.V."/>
            <person name="Bowler C."/>
            <person name="Green B."/>
            <person name="Moulton V."/>
            <person name="Van Oosterhout C."/>
            <person name="Grigoriev I."/>
        </authorList>
    </citation>
    <scope>NUCLEOTIDE SEQUENCE [LARGE SCALE GENOMIC DNA]</scope>
    <source>
        <strain evidence="4 5">CCMP1102</strain>
    </source>
</reference>
<sequence length="631" mass="70464">MISENESNRSLEKTIECMANSDVCSDPYHYHSFVSVSFILLPFYKICLGCDERLEVDVFGTSRPSVRCMACGVYAHRCCAFSKHIKFDKCSVNYTNNKELRELSTVKDDTSDDMSHLSLPSEDGKDSISRPAIEPLDSHELPISEISPSPSASFINELLVASKSDNVESDGPVTRKVPLHFASHGFNVVSQALQENIIVSFNRLMPKENDNRSIHSDDDRASSSDENNSTSIATCSKNSGKLFEPSEPHTVIRKHIPLFTVAGSIVGGFVGVVCAGPVGGVIGAAGIVAGSHLQERIDEARVIELGEGTQQLVLLIRPSIKIPEQIWFDIYQQAKQRYPGNFGSGLVQRLIPNETNAARRERYEREVDIVETGEDEIPFADKVLLLASRILNNKDSLPNHVYRELIDAFRCRALNVQYDEDQNHLNRQQRRQDSHAVIKYVTAALLETKAGFGSSSSIIHLAAIVESLVFSEIYGLVMEEIEMEYENQDNELLEKVANFERKKCQDEYSGYKSCISEAALNALHCIPQAHSAVDKLRYCVAFLEKISEHFSNNTETRSAMGADSLLKMVCQHIVVANVFRINSQIAFLEEFACNEELLRGREGYSLVTLKASIHFLNSSTDFTEIFCHDEV</sequence>
<feature type="domain" description="VPS9" evidence="3">
    <location>
        <begin position="486"/>
        <end position="625"/>
    </location>
</feature>
<proteinExistence type="predicted"/>
<feature type="compositionally biased region" description="Basic and acidic residues" evidence="1">
    <location>
        <begin position="208"/>
        <end position="223"/>
    </location>
</feature>
<dbReference type="Gene3D" id="1.20.1050.80">
    <property type="entry name" value="VPS9 domain"/>
    <property type="match status" value="1"/>
</dbReference>
<dbReference type="GO" id="GO:0031267">
    <property type="term" value="F:small GTPase binding"/>
    <property type="evidence" value="ECO:0007669"/>
    <property type="project" value="TreeGrafter"/>
</dbReference>
<dbReference type="PROSITE" id="PS51205">
    <property type="entry name" value="VPS9"/>
    <property type="match status" value="1"/>
</dbReference>
<keyword evidence="5" id="KW-1185">Reference proteome</keyword>
<dbReference type="PANTHER" id="PTHR23101:SF25">
    <property type="entry name" value="GTPASE-ACTIVATING PROTEIN AND VPS9 DOMAIN-CONTAINING PROTEIN 1"/>
    <property type="match status" value="1"/>
</dbReference>
<feature type="region of interest" description="Disordered" evidence="1">
    <location>
        <begin position="208"/>
        <end position="241"/>
    </location>
</feature>
<dbReference type="CDD" id="cd00029">
    <property type="entry name" value="C1"/>
    <property type="match status" value="1"/>
</dbReference>
<feature type="domain" description="Phorbol-ester/DAG-type" evidence="2">
    <location>
        <begin position="30"/>
        <end position="90"/>
    </location>
</feature>
<dbReference type="InParanoid" id="A0A1E7FRG4"/>
<evidence type="ECO:0000259" key="3">
    <source>
        <dbReference type="PROSITE" id="PS51205"/>
    </source>
</evidence>
<protein>
    <recommendedName>
        <fullName evidence="6">VPS9 domain-containing protein</fullName>
    </recommendedName>
</protein>
<evidence type="ECO:0000259" key="2">
    <source>
        <dbReference type="PROSITE" id="PS50081"/>
    </source>
</evidence>